<accession>A0ABS3NA32</accession>
<proteinExistence type="predicted"/>
<reference evidence="3 4" key="1">
    <citation type="submission" date="2021-03" db="EMBL/GenBank/DDBJ databases">
        <title>Whole genome sequence of Metabacillus bambusae BG109.</title>
        <authorList>
            <person name="Jeong J.W."/>
        </authorList>
    </citation>
    <scope>NUCLEOTIDE SEQUENCE [LARGE SCALE GENOMIC DNA]</scope>
    <source>
        <strain evidence="3 4">BG109</strain>
    </source>
</reference>
<gene>
    <name evidence="3" type="ORF">I7822_25575</name>
</gene>
<protein>
    <submittedName>
        <fullName evidence="3">Uncharacterized protein</fullName>
    </submittedName>
</protein>
<feature type="signal peptide" evidence="2">
    <location>
        <begin position="1"/>
        <end position="33"/>
    </location>
</feature>
<evidence type="ECO:0000313" key="3">
    <source>
        <dbReference type="EMBL" id="MBO1515000.1"/>
    </source>
</evidence>
<organism evidence="3 4">
    <name type="scientific">Metabacillus bambusae</name>
    <dbReference type="NCBI Taxonomy" id="2795218"/>
    <lineage>
        <taxon>Bacteria</taxon>
        <taxon>Bacillati</taxon>
        <taxon>Bacillota</taxon>
        <taxon>Bacilli</taxon>
        <taxon>Bacillales</taxon>
        <taxon>Bacillaceae</taxon>
        <taxon>Metabacillus</taxon>
    </lineage>
</organism>
<feature type="chain" id="PRO_5045245318" evidence="2">
    <location>
        <begin position="34"/>
        <end position="235"/>
    </location>
</feature>
<dbReference type="Proteomes" id="UP000663981">
    <property type="component" value="Unassembled WGS sequence"/>
</dbReference>
<evidence type="ECO:0000256" key="2">
    <source>
        <dbReference type="SAM" id="SignalP"/>
    </source>
</evidence>
<sequence>MKKQLFGKVVKLGMVLSIAATVTLSGFGGVASAEEQQSNTPSPIPNIQESVEQYVDTTKSFSAKEEKELTKIAKSNLNELEMIKKGDLDTNNPVIKALNDGTTFVQFLIKDSSKLEDISGVSFVIDENNSVASVNEIYVKLLDEESAELRLFTNGEEVISEILEKPDVMPQWSWSVLNNCLASQGISWTVIAVVGVVCGGICLVTAGAGCVWCIMVEASATGSVAAMCVKKAAEA</sequence>
<name>A0ABS3NA32_9BACI</name>
<comment type="caution">
    <text evidence="3">The sequence shown here is derived from an EMBL/GenBank/DDBJ whole genome shotgun (WGS) entry which is preliminary data.</text>
</comment>
<keyword evidence="4" id="KW-1185">Reference proteome</keyword>
<keyword evidence="1" id="KW-0472">Membrane</keyword>
<feature type="transmembrane region" description="Helical" evidence="1">
    <location>
        <begin position="188"/>
        <end position="214"/>
    </location>
</feature>
<dbReference type="RefSeq" id="WP_207981896.1">
    <property type="nucleotide sequence ID" value="NZ_JAGDEL010000029.1"/>
</dbReference>
<keyword evidence="2" id="KW-0732">Signal</keyword>
<dbReference type="EMBL" id="JAGDEL010000029">
    <property type="protein sequence ID" value="MBO1515000.1"/>
    <property type="molecule type" value="Genomic_DNA"/>
</dbReference>
<evidence type="ECO:0000313" key="4">
    <source>
        <dbReference type="Proteomes" id="UP000663981"/>
    </source>
</evidence>
<keyword evidence="1" id="KW-1133">Transmembrane helix</keyword>
<keyword evidence="1" id="KW-0812">Transmembrane</keyword>
<evidence type="ECO:0000256" key="1">
    <source>
        <dbReference type="SAM" id="Phobius"/>
    </source>
</evidence>